<dbReference type="InterPro" id="IPR011010">
    <property type="entry name" value="DNA_brk_join_enz"/>
</dbReference>
<dbReference type="Gene3D" id="1.10.150.130">
    <property type="match status" value="1"/>
</dbReference>
<dbReference type="InterPro" id="IPR025166">
    <property type="entry name" value="Integrase_DNA_bind_dom"/>
</dbReference>
<dbReference type="PROSITE" id="PS51898">
    <property type="entry name" value="TYR_RECOMBINASE"/>
    <property type="match status" value="1"/>
</dbReference>
<dbReference type="EMBL" id="JAYMRV010000001">
    <property type="protein sequence ID" value="MEM5419625.1"/>
    <property type="molecule type" value="Genomic_DNA"/>
</dbReference>
<dbReference type="PANTHER" id="PTHR30629:SF2">
    <property type="entry name" value="PROPHAGE INTEGRASE INTS-RELATED"/>
    <property type="match status" value="1"/>
</dbReference>
<accession>A0ABU9RHW1</accession>
<dbReference type="InterPro" id="IPR038488">
    <property type="entry name" value="Integrase_DNA-bd_sf"/>
</dbReference>
<dbReference type="PROSITE" id="PS51900">
    <property type="entry name" value="CB"/>
    <property type="match status" value="1"/>
</dbReference>
<comment type="similarity">
    <text evidence="1">Belongs to the 'phage' integrase family.</text>
</comment>
<keyword evidence="9" id="KW-1185">Reference proteome</keyword>
<feature type="domain" description="Tyr recombinase" evidence="6">
    <location>
        <begin position="216"/>
        <end position="406"/>
    </location>
</feature>
<dbReference type="InterPro" id="IPR002104">
    <property type="entry name" value="Integrase_catalytic"/>
</dbReference>
<dbReference type="InterPro" id="IPR050808">
    <property type="entry name" value="Phage_Integrase"/>
</dbReference>
<keyword evidence="2" id="KW-0229">DNA integration</keyword>
<evidence type="ECO:0000256" key="1">
    <source>
        <dbReference type="ARBA" id="ARBA00008857"/>
    </source>
</evidence>
<evidence type="ECO:0000256" key="5">
    <source>
        <dbReference type="PROSITE-ProRule" id="PRU01248"/>
    </source>
</evidence>
<dbReference type="Gene3D" id="1.10.443.10">
    <property type="entry name" value="Intergrase catalytic core"/>
    <property type="match status" value="1"/>
</dbReference>
<dbReference type="PANTHER" id="PTHR30629">
    <property type="entry name" value="PROPHAGE INTEGRASE"/>
    <property type="match status" value="1"/>
</dbReference>
<keyword evidence="3 5" id="KW-0238">DNA-binding</keyword>
<dbReference type="GO" id="GO:0003677">
    <property type="term" value="F:DNA binding"/>
    <property type="evidence" value="ECO:0007669"/>
    <property type="project" value="UniProtKB-KW"/>
</dbReference>
<evidence type="ECO:0000259" key="7">
    <source>
        <dbReference type="PROSITE" id="PS51900"/>
    </source>
</evidence>
<evidence type="ECO:0000256" key="4">
    <source>
        <dbReference type="ARBA" id="ARBA00023172"/>
    </source>
</evidence>
<dbReference type="Pfam" id="PF00589">
    <property type="entry name" value="Phage_integrase"/>
    <property type="match status" value="1"/>
</dbReference>
<dbReference type="Gene3D" id="3.30.160.390">
    <property type="entry name" value="Integrase, DNA-binding domain"/>
    <property type="match status" value="1"/>
</dbReference>
<dbReference type="Pfam" id="PF13356">
    <property type="entry name" value="Arm-DNA-bind_3"/>
    <property type="match status" value="1"/>
</dbReference>
<dbReference type="InterPro" id="IPR010998">
    <property type="entry name" value="Integrase_recombinase_N"/>
</dbReference>
<gene>
    <name evidence="8" type="ORF">VSR73_00865</name>
</gene>
<evidence type="ECO:0000259" key="6">
    <source>
        <dbReference type="PROSITE" id="PS51898"/>
    </source>
</evidence>
<dbReference type="InterPro" id="IPR053876">
    <property type="entry name" value="Phage_int_M"/>
</dbReference>
<sequence length="428" mass="48061">MPKVAKELGALAVSKLSKPGMHPVGKVAGLYLQIGTSNARSWILRVKVGDKRREIGLGPYPSVSLKDAQTKAQTERDKIKAGVDPILERKAAESALRVAQASEITFAEAAKQFINSRSHGWKNAKHGDQWRNTITQYAEPVLGKMLVRHITREHVLQVLEPMWTTKTETASRVRGRIENILDWARVKGYRSGENPALWRGNLDHLLAKPSTIAVVRHHPALPYQEIGRFIGNLRETEATGVKCLEFAILTGSRSIEVRGARWSEFDLDGGIWSVPAERMKLKKEHRVPLSQAAIDLLRGLPHPTKADRNGLVFPSPRGKMLSDMALLAVVRRMNGDSEPPTWRDPKQKDAPVVPHGFRSTFKDWATELTGHPRELIEVALAHIPGDSSEMAYWRSEVLERRRRLIEDWAQFISRPFETGNVVSLQRTA</sequence>
<keyword evidence="4" id="KW-0233">DNA recombination</keyword>
<organism evidence="8 9">
    <name type="scientific">Paraburkholderia ferrariae</name>
    <dbReference type="NCBI Taxonomy" id="386056"/>
    <lineage>
        <taxon>Bacteria</taxon>
        <taxon>Pseudomonadati</taxon>
        <taxon>Pseudomonadota</taxon>
        <taxon>Betaproteobacteria</taxon>
        <taxon>Burkholderiales</taxon>
        <taxon>Burkholderiaceae</taxon>
        <taxon>Paraburkholderia</taxon>
    </lineage>
</organism>
<evidence type="ECO:0000313" key="9">
    <source>
        <dbReference type="Proteomes" id="UP001489897"/>
    </source>
</evidence>
<dbReference type="RefSeq" id="WP_342945489.1">
    <property type="nucleotide sequence ID" value="NZ_JAYMRV010000001.1"/>
</dbReference>
<protein>
    <submittedName>
        <fullName evidence="8">Integrase arm-type DNA-binding domain-containing protein</fullName>
    </submittedName>
</protein>
<dbReference type="SUPFAM" id="SSF56349">
    <property type="entry name" value="DNA breaking-rejoining enzymes"/>
    <property type="match status" value="1"/>
</dbReference>
<proteinExistence type="inferred from homology"/>
<evidence type="ECO:0000313" key="8">
    <source>
        <dbReference type="EMBL" id="MEM5419625.1"/>
    </source>
</evidence>
<dbReference type="CDD" id="cd00801">
    <property type="entry name" value="INT_P4_C"/>
    <property type="match status" value="1"/>
</dbReference>
<evidence type="ECO:0000256" key="2">
    <source>
        <dbReference type="ARBA" id="ARBA00022908"/>
    </source>
</evidence>
<dbReference type="Proteomes" id="UP001489897">
    <property type="component" value="Unassembled WGS sequence"/>
</dbReference>
<reference evidence="8 9" key="1">
    <citation type="submission" date="2024-01" db="EMBL/GenBank/DDBJ databases">
        <title>The diversity of rhizobia nodulating Mimosa spp. in eleven states of Brazil covering several biomes is determined by host plant, location, and edaphic factors.</title>
        <authorList>
            <person name="Rouws L."/>
            <person name="Barauna A."/>
            <person name="Beukes C."/>
            <person name="De Faria S.M."/>
            <person name="Gross E."/>
            <person name="Dos Reis Junior F.B."/>
            <person name="Simon M."/>
            <person name="Maluk M."/>
            <person name="Odee D.W."/>
            <person name="Kenicer G."/>
            <person name="Young J.P.W."/>
            <person name="Reis V.M."/>
            <person name="Zilli J."/>
            <person name="James E.K."/>
        </authorList>
    </citation>
    <scope>NUCLEOTIDE SEQUENCE [LARGE SCALE GENOMIC DNA]</scope>
    <source>
        <strain evidence="8 9">JPY167</strain>
    </source>
</reference>
<name>A0ABU9RHW1_9BURK</name>
<comment type="caution">
    <text evidence="8">The sequence shown here is derived from an EMBL/GenBank/DDBJ whole genome shotgun (WGS) entry which is preliminary data.</text>
</comment>
<dbReference type="Pfam" id="PF22022">
    <property type="entry name" value="Phage_int_M"/>
    <property type="match status" value="1"/>
</dbReference>
<feature type="domain" description="Core-binding (CB)" evidence="7">
    <location>
        <begin position="104"/>
        <end position="185"/>
    </location>
</feature>
<evidence type="ECO:0000256" key="3">
    <source>
        <dbReference type="ARBA" id="ARBA00023125"/>
    </source>
</evidence>
<dbReference type="InterPro" id="IPR013762">
    <property type="entry name" value="Integrase-like_cat_sf"/>
</dbReference>
<dbReference type="InterPro" id="IPR044068">
    <property type="entry name" value="CB"/>
</dbReference>